<proteinExistence type="predicted"/>
<evidence type="ECO:0000313" key="1">
    <source>
        <dbReference type="EMBL" id="GGI15306.1"/>
    </source>
</evidence>
<reference evidence="1" key="1">
    <citation type="journal article" date="2014" name="Int. J. Syst. Evol. Microbiol.">
        <title>Complete genome sequence of Corynebacterium casei LMG S-19264T (=DSM 44701T), isolated from a smear-ripened cheese.</title>
        <authorList>
            <consortium name="US DOE Joint Genome Institute (JGI-PGF)"/>
            <person name="Walter F."/>
            <person name="Albersmeier A."/>
            <person name="Kalinowski J."/>
            <person name="Ruckert C."/>
        </authorList>
    </citation>
    <scope>NUCLEOTIDE SEQUENCE</scope>
    <source>
        <strain evidence="1">CCM 8606</strain>
    </source>
</reference>
<protein>
    <submittedName>
        <fullName evidence="1">Uncharacterized protein</fullName>
    </submittedName>
</protein>
<dbReference type="Proteomes" id="UP000619536">
    <property type="component" value="Unassembled WGS sequence"/>
</dbReference>
<comment type="caution">
    <text evidence="1">The sequence shown here is derived from an EMBL/GenBank/DDBJ whole genome shotgun (WGS) entry which is preliminary data.</text>
</comment>
<accession>A0A8J3F380</accession>
<sequence>MATTRIEGDLIITTREGVEAQNYMNKLLKQATHSQTLEEANIKLVGRPRTM</sequence>
<evidence type="ECO:0000313" key="2">
    <source>
        <dbReference type="Proteomes" id="UP000619536"/>
    </source>
</evidence>
<dbReference type="EMBL" id="BMDH01000006">
    <property type="protein sequence ID" value="GGI15306.1"/>
    <property type="molecule type" value="Genomic_DNA"/>
</dbReference>
<dbReference type="AlphaFoldDB" id="A0A8J3F380"/>
<dbReference type="RefSeq" id="WP_188355693.1">
    <property type="nucleotide sequence ID" value="NZ_BMDH01000006.1"/>
</dbReference>
<keyword evidence="2" id="KW-1185">Reference proteome</keyword>
<organism evidence="1 2">
    <name type="scientific">Galliscardovia ingluviei</name>
    <dbReference type="NCBI Taxonomy" id="1769422"/>
    <lineage>
        <taxon>Bacteria</taxon>
        <taxon>Bacillati</taxon>
        <taxon>Actinomycetota</taxon>
        <taxon>Actinomycetes</taxon>
        <taxon>Bifidobacteriales</taxon>
        <taxon>Bifidobacteriaceae</taxon>
        <taxon>Galliscardovia</taxon>
    </lineage>
</organism>
<name>A0A8J3F380_9BIFI</name>
<gene>
    <name evidence="1" type="ORF">GCM10007377_15240</name>
</gene>
<reference evidence="1" key="2">
    <citation type="submission" date="2020-09" db="EMBL/GenBank/DDBJ databases">
        <authorList>
            <person name="Sun Q."/>
            <person name="Sedlacek I."/>
        </authorList>
    </citation>
    <scope>NUCLEOTIDE SEQUENCE</scope>
    <source>
        <strain evidence="1">CCM 8606</strain>
    </source>
</reference>